<feature type="compositionally biased region" description="Acidic residues" evidence="1">
    <location>
        <begin position="419"/>
        <end position="441"/>
    </location>
</feature>
<feature type="transmembrane region" description="Helical" evidence="2">
    <location>
        <begin position="240"/>
        <end position="257"/>
    </location>
</feature>
<proteinExistence type="predicted"/>
<evidence type="ECO:0000256" key="1">
    <source>
        <dbReference type="SAM" id="MobiDB-lite"/>
    </source>
</evidence>
<feature type="transmembrane region" description="Helical" evidence="2">
    <location>
        <begin position="150"/>
        <end position="169"/>
    </location>
</feature>
<sequence>MASDNRPRASERRFSISESVHRLSIDLGVAVGALGPDEAFPTSAPPHGGQVRPELGIAASTSTISANIDVVHNPVSIWFHTFRTNATGMISAGPAFLFIIGTKKLADWLTAQGGPWADMHGARCAICMGCLEASLFAVNFKAANYAKKRLIIGVPAQIVFAALLSYAAFDWRPGLWTPALMTLSFWLSMIAHYPMNAEKVPFLRHCKHTFLVSLVHALVVAFIYAIVIPTRMLAEKDKPTLTLLLTGCGIPLLTFLMRKFLVRLAWQTALTFPAEERMTCYTTIVTFSSFVLLLTSSVTLYFNVNLKYAIGSAMLQMLSEILGKVWIAHITKVQFEAYVATLTSTQRSKMQKLKVRVLKAAQEAGVNQDVQNTALVQSQQECARLKLEVSAQKIRIGRLEDKVSTLRRRLKRREVREAGEDEGGESEEDSDGGGGGEDTDVESGGAGVEPEGEDQEEVQAQMEEKLKYTLMMLAVRWHTEIVAEKGSILVGALIATLYFSDLVNSDAKGLALIGCIFYAGETLCDVLFVEIMDKIVSVPMLSVIKYEKLFSRESAVQCFTLAIVCTSIASCTAMAASIEL</sequence>
<protein>
    <submittedName>
        <fullName evidence="3">Uncharacterized protein</fullName>
    </submittedName>
</protein>
<keyword evidence="4" id="KW-1185">Reference proteome</keyword>
<feature type="transmembrane region" description="Helical" evidence="2">
    <location>
        <begin position="175"/>
        <end position="196"/>
    </location>
</feature>
<evidence type="ECO:0000256" key="2">
    <source>
        <dbReference type="SAM" id="Phobius"/>
    </source>
</evidence>
<dbReference type="Proteomes" id="UP001165060">
    <property type="component" value="Unassembled WGS sequence"/>
</dbReference>
<reference evidence="3 4" key="1">
    <citation type="journal article" date="2023" name="Commun. Biol.">
        <title>Genome analysis of Parmales, the sister group of diatoms, reveals the evolutionary specialization of diatoms from phago-mixotrophs to photoautotrophs.</title>
        <authorList>
            <person name="Ban H."/>
            <person name="Sato S."/>
            <person name="Yoshikawa S."/>
            <person name="Yamada K."/>
            <person name="Nakamura Y."/>
            <person name="Ichinomiya M."/>
            <person name="Sato N."/>
            <person name="Blanc-Mathieu R."/>
            <person name="Endo H."/>
            <person name="Kuwata A."/>
            <person name="Ogata H."/>
        </authorList>
    </citation>
    <scope>NUCLEOTIDE SEQUENCE [LARGE SCALE GENOMIC DNA]</scope>
</reference>
<keyword evidence="2" id="KW-0472">Membrane</keyword>
<feature type="transmembrane region" description="Helical" evidence="2">
    <location>
        <begin position="278"/>
        <end position="302"/>
    </location>
</feature>
<organism evidence="3 4">
    <name type="scientific">Tetraparma gracilis</name>
    <dbReference type="NCBI Taxonomy" id="2962635"/>
    <lineage>
        <taxon>Eukaryota</taxon>
        <taxon>Sar</taxon>
        <taxon>Stramenopiles</taxon>
        <taxon>Ochrophyta</taxon>
        <taxon>Bolidophyceae</taxon>
        <taxon>Parmales</taxon>
        <taxon>Triparmaceae</taxon>
        <taxon>Tetraparma</taxon>
    </lineage>
</organism>
<accession>A0ABQ6N5L6</accession>
<keyword evidence="2" id="KW-0812">Transmembrane</keyword>
<dbReference type="EMBL" id="BRYB01000941">
    <property type="protein sequence ID" value="GMI40521.1"/>
    <property type="molecule type" value="Genomic_DNA"/>
</dbReference>
<feature type="transmembrane region" description="Helical" evidence="2">
    <location>
        <begin position="208"/>
        <end position="228"/>
    </location>
</feature>
<name>A0ABQ6N5L6_9STRA</name>
<keyword evidence="2" id="KW-1133">Transmembrane helix</keyword>
<gene>
    <name evidence="3" type="ORF">TeGR_g9370</name>
</gene>
<evidence type="ECO:0000313" key="4">
    <source>
        <dbReference type="Proteomes" id="UP001165060"/>
    </source>
</evidence>
<feature type="region of interest" description="Disordered" evidence="1">
    <location>
        <begin position="414"/>
        <end position="459"/>
    </location>
</feature>
<evidence type="ECO:0000313" key="3">
    <source>
        <dbReference type="EMBL" id="GMI40521.1"/>
    </source>
</evidence>
<comment type="caution">
    <text evidence="3">The sequence shown here is derived from an EMBL/GenBank/DDBJ whole genome shotgun (WGS) entry which is preliminary data.</text>
</comment>